<accession>A0A0N1HSG5</accession>
<dbReference type="SMART" id="SM00320">
    <property type="entry name" value="WD40"/>
    <property type="match status" value="10"/>
</dbReference>
<dbReference type="VEuPathDB" id="FungiDB:AB675_9324"/>
<dbReference type="InterPro" id="IPR015943">
    <property type="entry name" value="WD40/YVTN_repeat-like_dom_sf"/>
</dbReference>
<evidence type="ECO:0000256" key="6">
    <source>
        <dbReference type="ARBA" id="ARBA00022490"/>
    </source>
</evidence>
<evidence type="ECO:0000256" key="5">
    <source>
        <dbReference type="ARBA" id="ARBA00020267"/>
    </source>
</evidence>
<dbReference type="PANTHER" id="PTHR44111">
    <property type="entry name" value="ELONGATOR COMPLEX PROTEIN 2"/>
    <property type="match status" value="1"/>
</dbReference>
<evidence type="ECO:0000256" key="4">
    <source>
        <dbReference type="ARBA" id="ARBA00005881"/>
    </source>
</evidence>
<evidence type="ECO:0000256" key="7">
    <source>
        <dbReference type="ARBA" id="ARBA00022574"/>
    </source>
</evidence>
<sequence length="741" mass="80464">MSAAANTEHISVGGNRQTSASDWSKHSGVLAYGADQNIALWKPLGDNVQGVYGTLRGHTAKVTALTFGQVDDSESSEGLVSGSADVQTKPRFIPLSLAFAHFEQAEGNEAAFMVAGGTRNDVQLYGIKKPLTEPEVTHCASLVGHEGWIRSLKLKRLHSGEYLLASTSADKYVRIWKFKPQGQLDGAVQSTSNGPIQQSSLNAKVQTVSVDSASYSVTFEALLLGHEDWVYSAAWNPRDDSQQLLSASADGTLTIWEPDETSGIWVSVTRLGEISGQKGATTATGSSGGFWSALWSPEGDAVTCLGRTGSWRLWKFDHGQQYWTQRTAVTGHVGSVNSLIWSPDGSYLLSTSSDQTTRLHAEWRQGTKRTWHEFARPQIHGYDLNCISAINSTQFASGADEKLLRVFDEPKSASVLLSRLSGIESSNADDLPETAAIPVLGLSNKAMDETIGENGVTNGDHAAQTPAFASDASVDHLNEPPTEDLLARYTLWPEREKLYGHGYEISTSASDGDILATACKASSLDHAVIRMYDTKSWTEIRPALSAHTLTVTRLAWSHPTHTQLLSVGRDRQWAVFKKIENTWQLLQCKEKAHSRMILDAAWSPSEEHLFFATAGRDKTVKLWSASGETSEYTLAQTLTRKKPVTAVALAQSSQEGKVVMAVGEEDGSVSVHVIDAPAGLQIITSREMQPEQCPSKTITQLIWRPQLPKCMEEGPGMQLAIASADCSVRISRVDVDALLPG</sequence>
<dbReference type="InterPro" id="IPR001680">
    <property type="entry name" value="WD40_rpt"/>
</dbReference>
<dbReference type="SUPFAM" id="SSF50956">
    <property type="entry name" value="Thermostable phytase (3-phytase)"/>
    <property type="match status" value="1"/>
</dbReference>
<dbReference type="OrthoDB" id="27911at2759"/>
<keyword evidence="10" id="KW-0539">Nucleus</keyword>
<name>A0A0N1HSG5_9EURO</name>
<comment type="caution">
    <text evidence="13">The sequence shown here is derived from an EMBL/GenBank/DDBJ whole genome shotgun (WGS) entry which is preliminary data.</text>
</comment>
<feature type="repeat" description="WD" evidence="11">
    <location>
        <begin position="223"/>
        <end position="257"/>
    </location>
</feature>
<organism evidence="13 14">
    <name type="scientific">Cyphellophora attinorum</name>
    <dbReference type="NCBI Taxonomy" id="1664694"/>
    <lineage>
        <taxon>Eukaryota</taxon>
        <taxon>Fungi</taxon>
        <taxon>Dikarya</taxon>
        <taxon>Ascomycota</taxon>
        <taxon>Pezizomycotina</taxon>
        <taxon>Eurotiomycetes</taxon>
        <taxon>Chaetothyriomycetidae</taxon>
        <taxon>Chaetothyriales</taxon>
        <taxon>Cyphellophoraceae</taxon>
        <taxon>Cyphellophora</taxon>
    </lineage>
</organism>
<evidence type="ECO:0000256" key="10">
    <source>
        <dbReference type="ARBA" id="ARBA00023242"/>
    </source>
</evidence>
<dbReference type="SUPFAM" id="SSF50978">
    <property type="entry name" value="WD40 repeat-like"/>
    <property type="match status" value="1"/>
</dbReference>
<dbReference type="STRING" id="1664694.A0A0N1HSG5"/>
<dbReference type="PROSITE" id="PS50294">
    <property type="entry name" value="WD_REPEATS_REGION"/>
    <property type="match status" value="2"/>
</dbReference>
<dbReference type="Gene3D" id="2.130.10.10">
    <property type="entry name" value="YVTN repeat-like/Quinoprotein amine dehydrogenase"/>
    <property type="match status" value="4"/>
</dbReference>
<dbReference type="Pfam" id="PF00400">
    <property type="entry name" value="WD40"/>
    <property type="match status" value="4"/>
</dbReference>
<keyword evidence="14" id="KW-1185">Reference proteome</keyword>
<proteinExistence type="inferred from homology"/>
<dbReference type="GO" id="GO:0002098">
    <property type="term" value="P:tRNA wobble uridine modification"/>
    <property type="evidence" value="ECO:0007669"/>
    <property type="project" value="InterPro"/>
</dbReference>
<dbReference type="Proteomes" id="UP000038010">
    <property type="component" value="Unassembled WGS sequence"/>
</dbReference>
<dbReference type="AlphaFoldDB" id="A0A0N1HSG5"/>
<feature type="repeat" description="WD" evidence="11">
    <location>
        <begin position="329"/>
        <end position="359"/>
    </location>
</feature>
<evidence type="ECO:0000256" key="9">
    <source>
        <dbReference type="ARBA" id="ARBA00022737"/>
    </source>
</evidence>
<dbReference type="EMBL" id="LFJN01000009">
    <property type="protein sequence ID" value="KPI41556.1"/>
    <property type="molecule type" value="Genomic_DNA"/>
</dbReference>
<evidence type="ECO:0000313" key="13">
    <source>
        <dbReference type="EMBL" id="KPI41556.1"/>
    </source>
</evidence>
<dbReference type="PROSITE" id="PS50082">
    <property type="entry name" value="WD_REPEATS_2"/>
    <property type="match status" value="3"/>
</dbReference>
<reference evidence="13 14" key="1">
    <citation type="submission" date="2015-06" db="EMBL/GenBank/DDBJ databases">
        <title>Draft genome of the ant-associated black yeast Phialophora attae CBS 131958.</title>
        <authorList>
            <person name="Moreno L.F."/>
            <person name="Stielow B.J."/>
            <person name="de Hoog S."/>
            <person name="Vicente V.A."/>
            <person name="Weiss V.A."/>
            <person name="de Vries M."/>
            <person name="Cruz L.M."/>
            <person name="Souza E.M."/>
        </authorList>
    </citation>
    <scope>NUCLEOTIDE SEQUENCE [LARGE SCALE GENOMIC DNA]</scope>
    <source>
        <strain evidence="13 14">CBS 131958</strain>
    </source>
</reference>
<dbReference type="RefSeq" id="XP_018001519.1">
    <property type="nucleotide sequence ID" value="XM_018149848.1"/>
</dbReference>
<dbReference type="GO" id="GO:0005737">
    <property type="term" value="C:cytoplasm"/>
    <property type="evidence" value="ECO:0007669"/>
    <property type="project" value="UniProtKB-SubCell"/>
</dbReference>
<comment type="subcellular location">
    <subcellularLocation>
        <location evidence="2">Cytoplasm</location>
    </subcellularLocation>
    <subcellularLocation>
        <location evidence="1">Nucleus</location>
    </subcellularLocation>
</comment>
<evidence type="ECO:0000256" key="3">
    <source>
        <dbReference type="ARBA" id="ARBA00005043"/>
    </source>
</evidence>
<evidence type="ECO:0000256" key="8">
    <source>
        <dbReference type="ARBA" id="ARBA00022694"/>
    </source>
</evidence>
<dbReference type="SUPFAM" id="SSF50993">
    <property type="entry name" value="Peptidase/esterase 'gauge' domain"/>
    <property type="match status" value="1"/>
</dbReference>
<dbReference type="InterPro" id="IPR037289">
    <property type="entry name" value="Elp2"/>
</dbReference>
<feature type="region of interest" description="Disordered" evidence="12">
    <location>
        <begin position="1"/>
        <end position="22"/>
    </location>
</feature>
<comment type="pathway">
    <text evidence="3">tRNA modification; 5-methoxycarbonylmethyl-2-thiouridine-tRNA biosynthesis.</text>
</comment>
<feature type="repeat" description="WD" evidence="11">
    <location>
        <begin position="590"/>
        <end position="633"/>
    </location>
</feature>
<dbReference type="FunFam" id="2.130.10.10:FF:000400">
    <property type="entry name" value="Elongator acetyltransferase complex subunit 2"/>
    <property type="match status" value="1"/>
</dbReference>
<keyword evidence="8" id="KW-0819">tRNA processing</keyword>
<dbReference type="InterPro" id="IPR036322">
    <property type="entry name" value="WD40_repeat_dom_sf"/>
</dbReference>
<dbReference type="GO" id="GO:0005634">
    <property type="term" value="C:nucleus"/>
    <property type="evidence" value="ECO:0007669"/>
    <property type="project" value="UniProtKB-SubCell"/>
</dbReference>
<evidence type="ECO:0000256" key="12">
    <source>
        <dbReference type="SAM" id="MobiDB-lite"/>
    </source>
</evidence>
<keyword evidence="9" id="KW-0677">Repeat</keyword>
<dbReference type="GO" id="GO:0033588">
    <property type="term" value="C:elongator holoenzyme complex"/>
    <property type="evidence" value="ECO:0007669"/>
    <property type="project" value="InterPro"/>
</dbReference>
<protein>
    <recommendedName>
        <fullName evidence="5">Elongator complex protein 2</fullName>
    </recommendedName>
</protein>
<comment type="similarity">
    <text evidence="4">Belongs to the WD repeat ELP2 family.</text>
</comment>
<evidence type="ECO:0000256" key="1">
    <source>
        <dbReference type="ARBA" id="ARBA00004123"/>
    </source>
</evidence>
<keyword evidence="7 11" id="KW-0853">WD repeat</keyword>
<dbReference type="UniPathway" id="UPA00988"/>
<evidence type="ECO:0000256" key="11">
    <source>
        <dbReference type="PROSITE-ProRule" id="PRU00221"/>
    </source>
</evidence>
<evidence type="ECO:0000313" key="14">
    <source>
        <dbReference type="Proteomes" id="UP000038010"/>
    </source>
</evidence>
<keyword evidence="6" id="KW-0963">Cytoplasm</keyword>
<dbReference type="GeneID" id="28741728"/>
<evidence type="ECO:0000256" key="2">
    <source>
        <dbReference type="ARBA" id="ARBA00004496"/>
    </source>
</evidence>
<gene>
    <name evidence="13" type="ORF">AB675_9324</name>
</gene>
<dbReference type="PANTHER" id="PTHR44111:SF1">
    <property type="entry name" value="ELONGATOR COMPLEX PROTEIN 2"/>
    <property type="match status" value="1"/>
</dbReference>